<keyword evidence="3" id="KW-0677">Repeat</keyword>
<feature type="region of interest" description="Disordered" evidence="10">
    <location>
        <begin position="344"/>
        <end position="365"/>
    </location>
</feature>
<dbReference type="GO" id="GO:0000978">
    <property type="term" value="F:RNA polymerase II cis-regulatory region sequence-specific DNA binding"/>
    <property type="evidence" value="ECO:0007669"/>
    <property type="project" value="TreeGrafter"/>
</dbReference>
<evidence type="ECO:0000256" key="7">
    <source>
        <dbReference type="ARBA" id="ARBA00023163"/>
    </source>
</evidence>
<evidence type="ECO:0000256" key="5">
    <source>
        <dbReference type="ARBA" id="ARBA00022833"/>
    </source>
</evidence>
<dbReference type="PROSITE" id="PS00028">
    <property type="entry name" value="ZINC_FINGER_C2H2_1"/>
    <property type="match status" value="1"/>
</dbReference>
<dbReference type="EMBL" id="CAJPEV010000086">
    <property type="protein sequence ID" value="CAG0880336.1"/>
    <property type="molecule type" value="Genomic_DNA"/>
</dbReference>
<dbReference type="Gene3D" id="2.170.270.10">
    <property type="entry name" value="SET domain"/>
    <property type="match status" value="1"/>
</dbReference>
<dbReference type="Pfam" id="PF21549">
    <property type="entry name" value="PRDM2_PR"/>
    <property type="match status" value="1"/>
</dbReference>
<proteinExistence type="inferred from homology"/>
<dbReference type="InterPro" id="IPR046341">
    <property type="entry name" value="SET_dom_sf"/>
</dbReference>
<dbReference type="PANTHER" id="PTHR23235">
    <property type="entry name" value="KRUEPPEL-LIKE TRANSCRIPTION FACTOR"/>
    <property type="match status" value="1"/>
</dbReference>
<evidence type="ECO:0000256" key="2">
    <source>
        <dbReference type="ARBA" id="ARBA00022723"/>
    </source>
</evidence>
<dbReference type="SMART" id="SM00355">
    <property type="entry name" value="ZnF_C2H2"/>
    <property type="match status" value="1"/>
</dbReference>
<dbReference type="FunFam" id="3.30.160.60:FF:000761">
    <property type="entry name" value="Zinc finger protein 449"/>
    <property type="match status" value="1"/>
</dbReference>
<evidence type="ECO:0000256" key="9">
    <source>
        <dbReference type="PROSITE-ProRule" id="PRU00042"/>
    </source>
</evidence>
<evidence type="ECO:0000313" key="12">
    <source>
        <dbReference type="EMBL" id="CAD7241025.1"/>
    </source>
</evidence>
<dbReference type="Pfam" id="PF00096">
    <property type="entry name" value="zf-C2H2"/>
    <property type="match status" value="1"/>
</dbReference>
<feature type="domain" description="C2H2-type" evidence="11">
    <location>
        <begin position="247"/>
        <end position="274"/>
    </location>
</feature>
<dbReference type="EMBL" id="LR899603">
    <property type="protein sequence ID" value="CAD7241025.1"/>
    <property type="molecule type" value="Genomic_DNA"/>
</dbReference>
<dbReference type="GO" id="GO:0008270">
    <property type="term" value="F:zinc ion binding"/>
    <property type="evidence" value="ECO:0007669"/>
    <property type="project" value="UniProtKB-KW"/>
</dbReference>
<dbReference type="GO" id="GO:0008276">
    <property type="term" value="F:protein methyltransferase activity"/>
    <property type="evidence" value="ECO:0007669"/>
    <property type="project" value="UniProtKB-ARBA"/>
</dbReference>
<dbReference type="InterPro" id="IPR001214">
    <property type="entry name" value="SET_dom"/>
</dbReference>
<accession>A0A7R8X7C7</accession>
<protein>
    <recommendedName>
        <fullName evidence="11">C2H2-type domain-containing protein</fullName>
    </recommendedName>
</protein>
<keyword evidence="2" id="KW-0479">Metal-binding</keyword>
<dbReference type="Gene3D" id="3.30.160.60">
    <property type="entry name" value="Classic Zinc Finger"/>
    <property type="match status" value="1"/>
</dbReference>
<dbReference type="GO" id="GO:0008757">
    <property type="term" value="F:S-adenosylmethionine-dependent methyltransferase activity"/>
    <property type="evidence" value="ECO:0007669"/>
    <property type="project" value="UniProtKB-ARBA"/>
</dbReference>
<dbReference type="OrthoDB" id="3437960at2759"/>
<dbReference type="Proteomes" id="UP000677054">
    <property type="component" value="Unassembled WGS sequence"/>
</dbReference>
<dbReference type="InterPro" id="IPR013087">
    <property type="entry name" value="Znf_C2H2_type"/>
</dbReference>
<evidence type="ECO:0000256" key="8">
    <source>
        <dbReference type="ARBA" id="ARBA00023242"/>
    </source>
</evidence>
<dbReference type="AlphaFoldDB" id="A0A7R8X7C7"/>
<dbReference type="PROSITE" id="PS50157">
    <property type="entry name" value="ZINC_FINGER_C2H2_2"/>
    <property type="match status" value="1"/>
</dbReference>
<keyword evidence="7" id="KW-0804">Transcription</keyword>
<evidence type="ECO:0000259" key="11">
    <source>
        <dbReference type="PROSITE" id="PS50157"/>
    </source>
</evidence>
<keyword evidence="13" id="KW-1185">Reference proteome</keyword>
<dbReference type="InterPro" id="IPR036236">
    <property type="entry name" value="Znf_C2H2_sf"/>
</dbReference>
<name>A0A7R8X7C7_9CRUS</name>
<feature type="region of interest" description="Disordered" evidence="10">
    <location>
        <begin position="174"/>
        <end position="216"/>
    </location>
</feature>
<gene>
    <name evidence="12" type="ORF">DSTB1V02_LOCUS1027</name>
</gene>
<dbReference type="PANTHER" id="PTHR23235:SF178">
    <property type="entry name" value="C2H2-TYPE DOMAIN-CONTAINING PROTEIN-RELATED"/>
    <property type="match status" value="1"/>
</dbReference>
<evidence type="ECO:0000256" key="4">
    <source>
        <dbReference type="ARBA" id="ARBA00022771"/>
    </source>
</evidence>
<keyword evidence="5" id="KW-0862">Zinc</keyword>
<evidence type="ECO:0000313" key="13">
    <source>
        <dbReference type="Proteomes" id="UP000677054"/>
    </source>
</evidence>
<dbReference type="GO" id="GO:0000981">
    <property type="term" value="F:DNA-binding transcription factor activity, RNA polymerase II-specific"/>
    <property type="evidence" value="ECO:0007669"/>
    <property type="project" value="TreeGrafter"/>
</dbReference>
<dbReference type="SUPFAM" id="SSF57667">
    <property type="entry name" value="beta-beta-alpha zinc fingers"/>
    <property type="match status" value="1"/>
</dbReference>
<reference evidence="12" key="1">
    <citation type="submission" date="2020-11" db="EMBL/GenBank/DDBJ databases">
        <authorList>
            <person name="Tran Van P."/>
        </authorList>
    </citation>
    <scope>NUCLEOTIDE SEQUENCE</scope>
</reference>
<organism evidence="12">
    <name type="scientific">Darwinula stevensoni</name>
    <dbReference type="NCBI Taxonomy" id="69355"/>
    <lineage>
        <taxon>Eukaryota</taxon>
        <taxon>Metazoa</taxon>
        <taxon>Ecdysozoa</taxon>
        <taxon>Arthropoda</taxon>
        <taxon>Crustacea</taxon>
        <taxon>Oligostraca</taxon>
        <taxon>Ostracoda</taxon>
        <taxon>Podocopa</taxon>
        <taxon>Podocopida</taxon>
        <taxon>Darwinulocopina</taxon>
        <taxon>Darwinuloidea</taxon>
        <taxon>Darwinulidae</taxon>
        <taxon>Darwinula</taxon>
    </lineage>
</organism>
<evidence type="ECO:0000256" key="10">
    <source>
        <dbReference type="SAM" id="MobiDB-lite"/>
    </source>
</evidence>
<keyword evidence="4 9" id="KW-0863">Zinc-finger</keyword>
<sequence length="365" mass="40972">METCVLIPQELSLAITDSPRGVDKGQRETSVSVFSNCKIPKGTRILPFQGTIRIDKLDVFSYLDDNDVRHRFGLYDEITLTGRCRVRHCNWVRFVKVSPTFHASVNVLGARHRGEPVYEVIKPIPSDTELIVYFLPERPEDFLVPAFHFFRATLYRRTMGSILEESPLDLSMSLLSRGHGPGSSGSESSDEGRSVSGDSAVSSPSADLEGPLKNPVLSPQAIPTPLAVGPIINTPSIIRKPRERTMLPCEVCGKAFDRPSLLKRHMRTHTGEASQMLAVFEKLPDARGSEVPYVRSQWVMALQMPHLQPRFQQAHQPQKPPLPAHRSELKIEVSKEARQQYKRINKPRSKPSIAYGAWKPHLKTT</sequence>
<keyword evidence="6" id="KW-0805">Transcription regulation</keyword>
<feature type="compositionally biased region" description="Low complexity" evidence="10">
    <location>
        <begin position="194"/>
        <end position="207"/>
    </location>
</feature>
<dbReference type="GO" id="GO:0008170">
    <property type="term" value="F:N-methyltransferase activity"/>
    <property type="evidence" value="ECO:0007669"/>
    <property type="project" value="UniProtKB-ARBA"/>
</dbReference>
<dbReference type="CDD" id="cd10534">
    <property type="entry name" value="PR-SET_PRDM-like"/>
    <property type="match status" value="1"/>
</dbReference>
<evidence type="ECO:0000256" key="3">
    <source>
        <dbReference type="ARBA" id="ARBA00022737"/>
    </source>
</evidence>
<comment type="similarity">
    <text evidence="1">Belongs to the krueppel C2H2-type zinc-finger protein family.</text>
</comment>
<keyword evidence="8" id="KW-0539">Nucleus</keyword>
<evidence type="ECO:0000256" key="1">
    <source>
        <dbReference type="ARBA" id="ARBA00006991"/>
    </source>
</evidence>
<evidence type="ECO:0000256" key="6">
    <source>
        <dbReference type="ARBA" id="ARBA00023015"/>
    </source>
</evidence>